<dbReference type="InterPro" id="IPR006059">
    <property type="entry name" value="SBP"/>
</dbReference>
<dbReference type="PANTHER" id="PTHR43649">
    <property type="entry name" value="ARABINOSE-BINDING PROTEIN-RELATED"/>
    <property type="match status" value="1"/>
</dbReference>
<evidence type="ECO:0000256" key="3">
    <source>
        <dbReference type="ARBA" id="ARBA00022448"/>
    </source>
</evidence>
<sequence>MKRRILSTASVLAVGALALTSCAGAAGTADDGGAEGRTPLTVSVWNYEGTPEFAALFDAYEAANPDIDIQPVDILADNYAEKVTTMLAGGDDTDVLTMKNVIDYSRFANRGQLEDISDVVADLPGDELAGLDAFELDGAYYAAPYRQDFWLLYYNKDLFDAAGVDYPEDMTWEEYEQVAEKIAAETDADGTYQHVWRSLVHSTAAAQSGGDLIGGDYGFLKDRYETALNLQDAGASLAWSTATSQQTGYGSMFETEKAAMVPMGTWYIAALLKAQNDGVADFDWGLAAMPQLESGGEVTTFGSPTSFAVNGNAAHSQEAREFIAWAAGEEGAAAIAEIGVVPALRTDAITEAYFGIDGMPGDDGSAAAFSPDVSALEMPVSELSSDVDQILTEEHQLIMSGEKSVDAGIADMEKRVKNEVLD</sequence>
<organism evidence="6 7">
    <name type="scientific">Zhihengliuella halotolerans</name>
    <dbReference type="NCBI Taxonomy" id="370736"/>
    <lineage>
        <taxon>Bacteria</taxon>
        <taxon>Bacillati</taxon>
        <taxon>Actinomycetota</taxon>
        <taxon>Actinomycetes</taxon>
        <taxon>Micrococcales</taxon>
        <taxon>Micrococcaceae</taxon>
        <taxon>Zhihengliuella</taxon>
    </lineage>
</organism>
<keyword evidence="4 5" id="KW-0732">Signal</keyword>
<proteinExistence type="inferred from homology"/>
<feature type="chain" id="PRO_5020987576" evidence="5">
    <location>
        <begin position="26"/>
        <end position="422"/>
    </location>
</feature>
<name>A0A4V2GA13_9MICC</name>
<dbReference type="Gene3D" id="3.40.190.10">
    <property type="entry name" value="Periplasmic binding protein-like II"/>
    <property type="match status" value="1"/>
</dbReference>
<comment type="subcellular location">
    <subcellularLocation>
        <location evidence="1">Cell envelope</location>
    </subcellularLocation>
</comment>
<dbReference type="OrthoDB" id="2510110at2"/>
<feature type="signal peptide" evidence="5">
    <location>
        <begin position="1"/>
        <end position="25"/>
    </location>
</feature>
<evidence type="ECO:0000256" key="5">
    <source>
        <dbReference type="SAM" id="SignalP"/>
    </source>
</evidence>
<evidence type="ECO:0000313" key="6">
    <source>
        <dbReference type="EMBL" id="RZU62536.1"/>
    </source>
</evidence>
<dbReference type="RefSeq" id="WP_130451106.1">
    <property type="nucleotide sequence ID" value="NZ_SHLA01000001.1"/>
</dbReference>
<dbReference type="Proteomes" id="UP000292685">
    <property type="component" value="Unassembled WGS sequence"/>
</dbReference>
<evidence type="ECO:0000256" key="1">
    <source>
        <dbReference type="ARBA" id="ARBA00004196"/>
    </source>
</evidence>
<dbReference type="SUPFAM" id="SSF53850">
    <property type="entry name" value="Periplasmic binding protein-like II"/>
    <property type="match status" value="1"/>
</dbReference>
<keyword evidence="3" id="KW-0813">Transport</keyword>
<dbReference type="InterPro" id="IPR050490">
    <property type="entry name" value="Bact_solute-bd_prot1"/>
</dbReference>
<evidence type="ECO:0000256" key="2">
    <source>
        <dbReference type="ARBA" id="ARBA00008520"/>
    </source>
</evidence>
<comment type="similarity">
    <text evidence="2">Belongs to the bacterial solute-binding protein 1 family.</text>
</comment>
<evidence type="ECO:0000313" key="7">
    <source>
        <dbReference type="Proteomes" id="UP000292685"/>
    </source>
</evidence>
<gene>
    <name evidence="6" type="ORF">EV380_2133</name>
</gene>
<protein>
    <submittedName>
        <fullName evidence="6">Carbohydrate ABC transporter substrate-binding protein (CUT1 family)</fullName>
    </submittedName>
</protein>
<dbReference type="PROSITE" id="PS51257">
    <property type="entry name" value="PROKAR_LIPOPROTEIN"/>
    <property type="match status" value="1"/>
</dbReference>
<dbReference type="CDD" id="cd13585">
    <property type="entry name" value="PBP2_TMBP_like"/>
    <property type="match status" value="1"/>
</dbReference>
<dbReference type="Pfam" id="PF01547">
    <property type="entry name" value="SBP_bac_1"/>
    <property type="match status" value="1"/>
</dbReference>
<dbReference type="AlphaFoldDB" id="A0A4V2GA13"/>
<reference evidence="6 7" key="1">
    <citation type="submission" date="2019-02" db="EMBL/GenBank/DDBJ databases">
        <title>Sequencing the genomes of 1000 actinobacteria strains.</title>
        <authorList>
            <person name="Klenk H.-P."/>
        </authorList>
    </citation>
    <scope>NUCLEOTIDE SEQUENCE [LARGE SCALE GENOMIC DNA]</scope>
    <source>
        <strain evidence="6 7">DSM 17364</strain>
    </source>
</reference>
<accession>A0A4V2GA13</accession>
<comment type="caution">
    <text evidence="6">The sequence shown here is derived from an EMBL/GenBank/DDBJ whole genome shotgun (WGS) entry which is preliminary data.</text>
</comment>
<evidence type="ECO:0000256" key="4">
    <source>
        <dbReference type="ARBA" id="ARBA00022729"/>
    </source>
</evidence>
<dbReference type="GO" id="GO:0030313">
    <property type="term" value="C:cell envelope"/>
    <property type="evidence" value="ECO:0007669"/>
    <property type="project" value="UniProtKB-SubCell"/>
</dbReference>
<keyword evidence="7" id="KW-1185">Reference proteome</keyword>
<dbReference type="PANTHER" id="PTHR43649:SF31">
    <property type="entry name" value="SN-GLYCEROL-3-PHOSPHATE-BINDING PERIPLASMIC PROTEIN UGPB"/>
    <property type="match status" value="1"/>
</dbReference>
<dbReference type="EMBL" id="SHLA01000001">
    <property type="protein sequence ID" value="RZU62536.1"/>
    <property type="molecule type" value="Genomic_DNA"/>
</dbReference>